<keyword evidence="1" id="KW-0805">Transcription regulation</keyword>
<dbReference type="InterPro" id="IPR009061">
    <property type="entry name" value="DNA-bd_dom_put_sf"/>
</dbReference>
<dbReference type="PANTHER" id="PTHR30204">
    <property type="entry name" value="REDOX-CYCLING DRUG-SENSING TRANSCRIPTIONAL ACTIVATOR SOXR"/>
    <property type="match status" value="1"/>
</dbReference>
<dbReference type="OrthoDB" id="9791488at2"/>
<dbReference type="RefSeq" id="WP_132546965.1">
    <property type="nucleotide sequence ID" value="NZ_SMAA01000001.1"/>
</dbReference>
<evidence type="ECO:0000256" key="1">
    <source>
        <dbReference type="ARBA" id="ARBA00023015"/>
    </source>
</evidence>
<dbReference type="AlphaFoldDB" id="A0A4R3KG62"/>
<name>A0A4R3KG62_9FIRM</name>
<protein>
    <submittedName>
        <fullName evidence="5">MerR family transcriptional regulator</fullName>
    </submittedName>
</protein>
<comment type="caution">
    <text evidence="5">The sequence shown here is derived from an EMBL/GenBank/DDBJ whole genome shotgun (WGS) entry which is preliminary data.</text>
</comment>
<dbReference type="GO" id="GO:0003700">
    <property type="term" value="F:DNA-binding transcription factor activity"/>
    <property type="evidence" value="ECO:0007669"/>
    <property type="project" value="InterPro"/>
</dbReference>
<evidence type="ECO:0000313" key="5">
    <source>
        <dbReference type="EMBL" id="TCS81999.1"/>
    </source>
</evidence>
<dbReference type="Pfam" id="PF13411">
    <property type="entry name" value="MerR_1"/>
    <property type="match status" value="1"/>
</dbReference>
<evidence type="ECO:0000256" key="2">
    <source>
        <dbReference type="ARBA" id="ARBA00023125"/>
    </source>
</evidence>
<keyword evidence="2" id="KW-0238">DNA-binding</keyword>
<keyword evidence="6" id="KW-1185">Reference proteome</keyword>
<keyword evidence="3" id="KW-0804">Transcription</keyword>
<accession>A0A4R3KG62</accession>
<dbReference type="InterPro" id="IPR047057">
    <property type="entry name" value="MerR_fam"/>
</dbReference>
<dbReference type="SMART" id="SM00422">
    <property type="entry name" value="HTH_MERR"/>
    <property type="match status" value="1"/>
</dbReference>
<dbReference type="InterPro" id="IPR000551">
    <property type="entry name" value="MerR-type_HTH_dom"/>
</dbReference>
<evidence type="ECO:0000259" key="4">
    <source>
        <dbReference type="PROSITE" id="PS50937"/>
    </source>
</evidence>
<dbReference type="SUPFAM" id="SSF46955">
    <property type="entry name" value="Putative DNA-binding domain"/>
    <property type="match status" value="1"/>
</dbReference>
<dbReference type="Gene3D" id="1.10.1660.10">
    <property type="match status" value="1"/>
</dbReference>
<dbReference type="Proteomes" id="UP000295188">
    <property type="component" value="Unassembled WGS sequence"/>
</dbReference>
<sequence length="124" mass="14489">MLIKELSRQTGASVRSLRYYEQKKLLSSRRLPNGYRDYDDTAVTIVKTIQFYLSLGLNTDEIADISDCPAFLQNKPLCPMAYKIYKDKLKKIDGQLLLMNKIRTRLRKKIKSFEKSEGDKIDDY</sequence>
<dbReference type="PROSITE" id="PS50937">
    <property type="entry name" value="HTH_MERR_2"/>
    <property type="match status" value="1"/>
</dbReference>
<evidence type="ECO:0000256" key="3">
    <source>
        <dbReference type="ARBA" id="ARBA00023163"/>
    </source>
</evidence>
<gene>
    <name evidence="5" type="ORF">EDC37_101171</name>
</gene>
<evidence type="ECO:0000313" key="6">
    <source>
        <dbReference type="Proteomes" id="UP000295188"/>
    </source>
</evidence>
<organism evidence="5 6">
    <name type="scientific">Pectinatus cerevisiiphilus</name>
    <dbReference type="NCBI Taxonomy" id="86956"/>
    <lineage>
        <taxon>Bacteria</taxon>
        <taxon>Bacillati</taxon>
        <taxon>Bacillota</taxon>
        <taxon>Negativicutes</taxon>
        <taxon>Selenomonadales</taxon>
        <taxon>Selenomonadaceae</taxon>
        <taxon>Pectinatus</taxon>
    </lineage>
</organism>
<dbReference type="GO" id="GO:0003677">
    <property type="term" value="F:DNA binding"/>
    <property type="evidence" value="ECO:0007669"/>
    <property type="project" value="UniProtKB-KW"/>
</dbReference>
<dbReference type="EMBL" id="SMAA01000001">
    <property type="protein sequence ID" value="TCS81999.1"/>
    <property type="molecule type" value="Genomic_DNA"/>
</dbReference>
<dbReference type="PANTHER" id="PTHR30204:SF94">
    <property type="entry name" value="HEAVY METAL-DEPENDENT TRANSCRIPTIONAL REGULATOR HI_0293-RELATED"/>
    <property type="match status" value="1"/>
</dbReference>
<feature type="domain" description="HTH merR-type" evidence="4">
    <location>
        <begin position="1"/>
        <end position="68"/>
    </location>
</feature>
<proteinExistence type="predicted"/>
<reference evidence="5 6" key="1">
    <citation type="submission" date="2019-03" db="EMBL/GenBank/DDBJ databases">
        <title>Genomic Encyclopedia of Type Strains, Phase IV (KMG-IV): sequencing the most valuable type-strain genomes for metagenomic binning, comparative biology and taxonomic classification.</title>
        <authorList>
            <person name="Goeker M."/>
        </authorList>
    </citation>
    <scope>NUCLEOTIDE SEQUENCE [LARGE SCALE GENOMIC DNA]</scope>
    <source>
        <strain evidence="5 6">DSM 20467</strain>
    </source>
</reference>